<feature type="repeat" description="TPR" evidence="16">
    <location>
        <begin position="542"/>
        <end position="575"/>
    </location>
</feature>
<keyword evidence="10 16" id="KW-0802">TPR repeat</keyword>
<comment type="caution">
    <text evidence="19">The sequence shown here is derived from an EMBL/GenBank/DDBJ whole genome shotgun (WGS) entry which is preliminary data.</text>
</comment>
<dbReference type="OrthoDB" id="19588at2759"/>
<dbReference type="InterPro" id="IPR052346">
    <property type="entry name" value="O-mannosyl-transferase_TMTC"/>
</dbReference>
<dbReference type="PANTHER" id="PTHR44227:SF3">
    <property type="entry name" value="PROTEIN O-MANNOSYL-TRANSFERASE TMTC4"/>
    <property type="match status" value="1"/>
</dbReference>
<dbReference type="SUPFAM" id="SSF48452">
    <property type="entry name" value="TPR-like"/>
    <property type="match status" value="1"/>
</dbReference>
<comment type="function">
    <text evidence="1">Transfers mannosyl residues to the hydroxyl group of serine or threonine residues.</text>
</comment>
<dbReference type="GO" id="GO:0016020">
    <property type="term" value="C:membrane"/>
    <property type="evidence" value="ECO:0007669"/>
    <property type="project" value="UniProtKB-SubCell"/>
</dbReference>
<dbReference type="EMBL" id="AZBU02000012">
    <property type="protein sequence ID" value="TKR59367.1"/>
    <property type="molecule type" value="Genomic_DNA"/>
</dbReference>
<dbReference type="STRING" id="34508.A0A4U5LTH0"/>
<evidence type="ECO:0000256" key="5">
    <source>
        <dbReference type="ARBA" id="ARBA00007882"/>
    </source>
</evidence>
<sequence length="691" mass="79195">MLRPRRRSPSTDQKTAESAKEGSKWYATIALAAVICYLPSIDGDFVFDDKEAIVRNPIVQRFDISRLLQTDFWGREIRSSDSHKSYRPITTLTFMVNQNLSSKATYFHLVNIVLHALVSLLVCKTTRQICQHFQSSPRIADYTAFLFAIHPIHAEAVANVVGRAELLMTLFGLLGLSLYLQNDSKIVFPSLCVIFSMFSKEQGVFFLLSFVAFDVLKSRYSKQRPLGSLLTKINIYYLILFALLCGTRFWINGFQCPQFSKLDNPAAFHENFYVRVVNYFYIYILNFWLLIFPKNFSFDYSMGCIPLITDLGDARILSFGAYLLFAIVFTILHRKLQDSTKLLMYYGLIFIVLLFLPATNIIPVGFVIAERVLYAPSIGYCLFISLVFYHLEKQSSSSNVSPIWLLIAPLMVSRCITRSLEWRTEKELFLADLSVCPKNAKIYYNLAKVQADDGDVSLAVENYRSALQLRPDYEQALNNMANIYQRQGENSIAIDLLQKSINANNRFATAWMNLGVNQMAMGQFNESRKSFRSALEIRPHYADAYFNLGNLYLKQGLQYQAESCWKNATLIEPSHHRAWTNLLVLMDEQGRYQLVTSLAEQALRKVTQKTASIRFQLAVCQAKLGFYSDAERNLVKVVEDNPSSALYKTNLGILYEKWNKLEKAADVYRDVRKTDPGNAFAVERLRKLQMK</sequence>
<keyword evidence="11" id="KW-0256">Endoplasmic reticulum</keyword>
<organism evidence="19 20">
    <name type="scientific">Steinernema carpocapsae</name>
    <name type="common">Entomopathogenic nematode</name>
    <dbReference type="NCBI Taxonomy" id="34508"/>
    <lineage>
        <taxon>Eukaryota</taxon>
        <taxon>Metazoa</taxon>
        <taxon>Ecdysozoa</taxon>
        <taxon>Nematoda</taxon>
        <taxon>Chromadorea</taxon>
        <taxon>Rhabditida</taxon>
        <taxon>Tylenchina</taxon>
        <taxon>Panagrolaimomorpha</taxon>
        <taxon>Strongyloidoidea</taxon>
        <taxon>Steinernematidae</taxon>
        <taxon>Steinernema</taxon>
    </lineage>
</organism>
<dbReference type="GO" id="GO:0030968">
    <property type="term" value="P:endoplasmic reticulum unfolded protein response"/>
    <property type="evidence" value="ECO:0007669"/>
    <property type="project" value="TreeGrafter"/>
</dbReference>
<evidence type="ECO:0000256" key="11">
    <source>
        <dbReference type="ARBA" id="ARBA00022824"/>
    </source>
</evidence>
<dbReference type="GO" id="GO:0005783">
    <property type="term" value="C:endoplasmic reticulum"/>
    <property type="evidence" value="ECO:0007669"/>
    <property type="project" value="UniProtKB-SubCell"/>
</dbReference>
<dbReference type="InterPro" id="IPR011990">
    <property type="entry name" value="TPR-like_helical_dom_sf"/>
</dbReference>
<comment type="catalytic activity">
    <reaction evidence="15">
        <text>a di-trans,poly-cis-dolichyl beta-D-mannosyl phosphate + L-seryl-[protein] = 3-O-(alpha-D-mannosyl)-L-seryl-[protein] + a di-trans,poly-cis-dolichyl phosphate + H(+)</text>
        <dbReference type="Rhea" id="RHEA:17377"/>
        <dbReference type="Rhea" id="RHEA-COMP:9863"/>
        <dbReference type="Rhea" id="RHEA-COMP:13546"/>
        <dbReference type="Rhea" id="RHEA-COMP:19498"/>
        <dbReference type="Rhea" id="RHEA-COMP:19501"/>
        <dbReference type="ChEBI" id="CHEBI:15378"/>
        <dbReference type="ChEBI" id="CHEBI:29999"/>
        <dbReference type="ChEBI" id="CHEBI:57683"/>
        <dbReference type="ChEBI" id="CHEBI:58211"/>
        <dbReference type="ChEBI" id="CHEBI:137321"/>
        <dbReference type="EC" id="2.4.1.109"/>
    </reaction>
</comment>
<reference evidence="19 20" key="1">
    <citation type="journal article" date="2015" name="Genome Biol.">
        <title>Comparative genomics of Steinernema reveals deeply conserved gene regulatory networks.</title>
        <authorList>
            <person name="Dillman A.R."/>
            <person name="Macchietto M."/>
            <person name="Porter C.F."/>
            <person name="Rogers A."/>
            <person name="Williams B."/>
            <person name="Antoshechkin I."/>
            <person name="Lee M.M."/>
            <person name="Goodwin Z."/>
            <person name="Lu X."/>
            <person name="Lewis E.E."/>
            <person name="Goodrich-Blair H."/>
            <person name="Stock S.P."/>
            <person name="Adams B.J."/>
            <person name="Sternberg P.W."/>
            <person name="Mortazavi A."/>
        </authorList>
    </citation>
    <scope>NUCLEOTIDE SEQUENCE [LARGE SCALE GENOMIC DNA]</scope>
    <source>
        <strain evidence="19 20">ALL</strain>
    </source>
</reference>
<dbReference type="InterPro" id="IPR013618">
    <property type="entry name" value="TMTC_DUF1736"/>
</dbReference>
<evidence type="ECO:0000256" key="13">
    <source>
        <dbReference type="ARBA" id="ARBA00023136"/>
    </source>
</evidence>
<evidence type="ECO:0000256" key="1">
    <source>
        <dbReference type="ARBA" id="ARBA00003582"/>
    </source>
</evidence>
<keyword evidence="13 17" id="KW-0472">Membrane</keyword>
<feature type="transmembrane region" description="Helical" evidence="17">
    <location>
        <begin position="187"/>
        <end position="213"/>
    </location>
</feature>
<keyword evidence="8 17" id="KW-0812">Transmembrane</keyword>
<dbReference type="Pfam" id="PF13414">
    <property type="entry name" value="TPR_11"/>
    <property type="match status" value="2"/>
</dbReference>
<evidence type="ECO:0000256" key="10">
    <source>
        <dbReference type="ARBA" id="ARBA00022803"/>
    </source>
</evidence>
<keyword evidence="9" id="KW-0677">Repeat</keyword>
<dbReference type="SMART" id="SM00028">
    <property type="entry name" value="TPR"/>
    <property type="match status" value="6"/>
</dbReference>
<evidence type="ECO:0000256" key="2">
    <source>
        <dbReference type="ARBA" id="ARBA00004141"/>
    </source>
</evidence>
<dbReference type="Pfam" id="PF13432">
    <property type="entry name" value="TPR_16"/>
    <property type="match status" value="1"/>
</dbReference>
<dbReference type="EC" id="2.4.1.109" evidence="6"/>
<reference evidence="19 20" key="2">
    <citation type="journal article" date="2019" name="G3 (Bethesda)">
        <title>Hybrid Assembly of the Genome of the Entomopathogenic Nematode Steinernema carpocapsae Identifies the X-Chromosome.</title>
        <authorList>
            <person name="Serra L."/>
            <person name="Macchietto M."/>
            <person name="Macias-Munoz A."/>
            <person name="McGill C.J."/>
            <person name="Rodriguez I.M."/>
            <person name="Rodriguez B."/>
            <person name="Murad R."/>
            <person name="Mortazavi A."/>
        </authorList>
    </citation>
    <scope>NUCLEOTIDE SEQUENCE [LARGE SCALE GENOMIC DNA]</scope>
    <source>
        <strain evidence="19 20">ALL</strain>
    </source>
</reference>
<evidence type="ECO:0000256" key="17">
    <source>
        <dbReference type="SAM" id="Phobius"/>
    </source>
</evidence>
<feature type="domain" description="DUF1736" evidence="18">
    <location>
        <begin position="254"/>
        <end position="325"/>
    </location>
</feature>
<comment type="subcellular location">
    <subcellularLocation>
        <location evidence="3">Endoplasmic reticulum</location>
    </subcellularLocation>
    <subcellularLocation>
        <location evidence="2">Membrane</location>
        <topology evidence="2">Multi-pass membrane protein</topology>
    </subcellularLocation>
</comment>
<protein>
    <recommendedName>
        <fullName evidence="6">dolichyl-phosphate-mannose--protein mannosyltransferase</fullName>
        <ecNumber evidence="6">2.4.1.109</ecNumber>
    </recommendedName>
</protein>
<dbReference type="AlphaFoldDB" id="A0A4U5LTH0"/>
<feature type="repeat" description="TPR" evidence="16">
    <location>
        <begin position="508"/>
        <end position="541"/>
    </location>
</feature>
<feature type="transmembrane region" description="Helical" evidence="17">
    <location>
        <begin position="372"/>
        <end position="391"/>
    </location>
</feature>
<feature type="transmembrane region" description="Helical" evidence="17">
    <location>
        <begin position="233"/>
        <end position="251"/>
    </location>
</feature>
<evidence type="ECO:0000256" key="8">
    <source>
        <dbReference type="ARBA" id="ARBA00022692"/>
    </source>
</evidence>
<evidence type="ECO:0000313" key="19">
    <source>
        <dbReference type="EMBL" id="TKR59367.1"/>
    </source>
</evidence>
<gene>
    <name evidence="19" type="ORF">L596_029049</name>
</gene>
<keyword evidence="7" id="KW-0808">Transferase</keyword>
<feature type="transmembrane region" description="Helical" evidence="17">
    <location>
        <begin position="105"/>
        <end position="123"/>
    </location>
</feature>
<keyword evidence="12 17" id="KW-1133">Transmembrane helix</keyword>
<dbReference type="PROSITE" id="PS50293">
    <property type="entry name" value="TPR_REGION"/>
    <property type="match status" value="1"/>
</dbReference>
<dbReference type="PANTHER" id="PTHR44227">
    <property type="match status" value="1"/>
</dbReference>
<name>A0A4U5LTH0_STECR</name>
<comment type="catalytic activity">
    <reaction evidence="14">
        <text>a di-trans,poly-cis-dolichyl beta-D-mannosyl phosphate + L-threonyl-[protein] = 3-O-(alpha-D-mannosyl)-L-threonyl-[protein] + a di-trans,poly-cis-dolichyl phosphate + H(+)</text>
        <dbReference type="Rhea" id="RHEA:53396"/>
        <dbReference type="Rhea" id="RHEA-COMP:11060"/>
        <dbReference type="Rhea" id="RHEA-COMP:13547"/>
        <dbReference type="Rhea" id="RHEA-COMP:19498"/>
        <dbReference type="Rhea" id="RHEA-COMP:19501"/>
        <dbReference type="ChEBI" id="CHEBI:15378"/>
        <dbReference type="ChEBI" id="CHEBI:30013"/>
        <dbReference type="ChEBI" id="CHEBI:57683"/>
        <dbReference type="ChEBI" id="CHEBI:58211"/>
        <dbReference type="ChEBI" id="CHEBI:137323"/>
        <dbReference type="EC" id="2.4.1.109"/>
    </reaction>
</comment>
<evidence type="ECO:0000313" key="20">
    <source>
        <dbReference type="Proteomes" id="UP000298663"/>
    </source>
</evidence>
<evidence type="ECO:0000259" key="18">
    <source>
        <dbReference type="Pfam" id="PF08409"/>
    </source>
</evidence>
<evidence type="ECO:0000256" key="16">
    <source>
        <dbReference type="PROSITE-ProRule" id="PRU00339"/>
    </source>
</evidence>
<evidence type="ECO:0000256" key="15">
    <source>
        <dbReference type="ARBA" id="ARBA00045102"/>
    </source>
</evidence>
<dbReference type="Gene3D" id="1.25.40.10">
    <property type="entry name" value="Tetratricopeptide repeat domain"/>
    <property type="match status" value="1"/>
</dbReference>
<comment type="pathway">
    <text evidence="4">Protein modification; protein glycosylation.</text>
</comment>
<evidence type="ECO:0000256" key="9">
    <source>
        <dbReference type="ARBA" id="ARBA00022737"/>
    </source>
</evidence>
<evidence type="ECO:0000256" key="12">
    <source>
        <dbReference type="ARBA" id="ARBA00022989"/>
    </source>
</evidence>
<feature type="transmembrane region" description="Helical" evidence="17">
    <location>
        <begin position="344"/>
        <end position="366"/>
    </location>
</feature>
<feature type="repeat" description="TPR" evidence="16">
    <location>
        <begin position="440"/>
        <end position="473"/>
    </location>
</feature>
<dbReference type="Pfam" id="PF08409">
    <property type="entry name" value="TMTC_DUF1736"/>
    <property type="match status" value="1"/>
</dbReference>
<proteinExistence type="inferred from homology"/>
<evidence type="ECO:0000256" key="14">
    <source>
        <dbReference type="ARBA" id="ARBA00045085"/>
    </source>
</evidence>
<keyword evidence="20" id="KW-1185">Reference proteome</keyword>
<dbReference type="GO" id="GO:0004169">
    <property type="term" value="F:dolichyl-phosphate-mannose-protein mannosyltransferase activity"/>
    <property type="evidence" value="ECO:0007669"/>
    <property type="project" value="UniProtKB-EC"/>
</dbReference>
<evidence type="ECO:0000256" key="4">
    <source>
        <dbReference type="ARBA" id="ARBA00004922"/>
    </source>
</evidence>
<dbReference type="UniPathway" id="UPA00378"/>
<dbReference type="PROSITE" id="PS50005">
    <property type="entry name" value="TPR"/>
    <property type="match status" value="4"/>
</dbReference>
<accession>A0A4U5LTH0</accession>
<evidence type="ECO:0000256" key="6">
    <source>
        <dbReference type="ARBA" id="ARBA00012839"/>
    </source>
</evidence>
<feature type="transmembrane region" description="Helical" evidence="17">
    <location>
        <begin position="272"/>
        <end position="292"/>
    </location>
</feature>
<dbReference type="InterPro" id="IPR019734">
    <property type="entry name" value="TPR_rpt"/>
</dbReference>
<feature type="repeat" description="TPR" evidence="16">
    <location>
        <begin position="645"/>
        <end position="678"/>
    </location>
</feature>
<evidence type="ECO:0000256" key="7">
    <source>
        <dbReference type="ARBA" id="ARBA00022679"/>
    </source>
</evidence>
<feature type="transmembrane region" description="Helical" evidence="17">
    <location>
        <begin position="312"/>
        <end position="332"/>
    </location>
</feature>
<dbReference type="Proteomes" id="UP000298663">
    <property type="component" value="Unassembled WGS sequence"/>
</dbReference>
<feature type="transmembrane region" description="Helical" evidence="17">
    <location>
        <begin position="25"/>
        <end position="41"/>
    </location>
</feature>
<evidence type="ECO:0000256" key="3">
    <source>
        <dbReference type="ARBA" id="ARBA00004240"/>
    </source>
</evidence>
<comment type="similarity">
    <text evidence="5">Belongs to the TMTC family.</text>
</comment>